<protein>
    <recommendedName>
        <fullName evidence="4">NR LBD domain-containing protein</fullName>
    </recommendedName>
</protein>
<evidence type="ECO:0000259" key="4">
    <source>
        <dbReference type="PROSITE" id="PS51843"/>
    </source>
</evidence>
<gene>
    <name evidence="5" type="ORF">PENTCL1PPCAC_15286</name>
</gene>
<evidence type="ECO:0000256" key="3">
    <source>
        <dbReference type="ARBA" id="ARBA00023170"/>
    </source>
</evidence>
<evidence type="ECO:0000256" key="2">
    <source>
        <dbReference type="ARBA" id="ARBA00023163"/>
    </source>
</evidence>
<organism evidence="5 6">
    <name type="scientific">Pristionchus entomophagus</name>
    <dbReference type="NCBI Taxonomy" id="358040"/>
    <lineage>
        <taxon>Eukaryota</taxon>
        <taxon>Metazoa</taxon>
        <taxon>Ecdysozoa</taxon>
        <taxon>Nematoda</taxon>
        <taxon>Chromadorea</taxon>
        <taxon>Rhabditida</taxon>
        <taxon>Rhabditina</taxon>
        <taxon>Diplogasteromorpha</taxon>
        <taxon>Diplogasteroidea</taxon>
        <taxon>Neodiplogasteridae</taxon>
        <taxon>Pristionchus</taxon>
    </lineage>
</organism>
<evidence type="ECO:0000313" key="6">
    <source>
        <dbReference type="Proteomes" id="UP001432027"/>
    </source>
</evidence>
<keyword evidence="3" id="KW-0675">Receptor</keyword>
<dbReference type="InterPro" id="IPR035500">
    <property type="entry name" value="NHR-like_dom_sf"/>
</dbReference>
<dbReference type="InterPro" id="IPR050274">
    <property type="entry name" value="Nuclear_hormone_rcpt_NR2"/>
</dbReference>
<dbReference type="SUPFAM" id="SSF48508">
    <property type="entry name" value="Nuclear receptor ligand-binding domain"/>
    <property type="match status" value="1"/>
</dbReference>
<reference evidence="5" key="1">
    <citation type="submission" date="2023-10" db="EMBL/GenBank/DDBJ databases">
        <title>Genome assembly of Pristionchus species.</title>
        <authorList>
            <person name="Yoshida K."/>
            <person name="Sommer R.J."/>
        </authorList>
    </citation>
    <scope>NUCLEOTIDE SEQUENCE</scope>
    <source>
        <strain evidence="5">RS0144</strain>
    </source>
</reference>
<evidence type="ECO:0000256" key="1">
    <source>
        <dbReference type="ARBA" id="ARBA00023015"/>
    </source>
</evidence>
<keyword evidence="2" id="KW-0804">Transcription</keyword>
<dbReference type="Gene3D" id="1.10.565.10">
    <property type="entry name" value="Retinoid X Receptor"/>
    <property type="match status" value="1"/>
</dbReference>
<feature type="non-terminal residue" evidence="5">
    <location>
        <position position="1"/>
    </location>
</feature>
<dbReference type="Pfam" id="PF00104">
    <property type="entry name" value="Hormone_recep"/>
    <property type="match status" value="1"/>
</dbReference>
<comment type="caution">
    <text evidence="5">The sequence shown here is derived from an EMBL/GenBank/DDBJ whole genome shotgun (WGS) entry which is preliminary data.</text>
</comment>
<dbReference type="PANTHER" id="PTHR24083">
    <property type="entry name" value="NUCLEAR HORMONE RECEPTOR"/>
    <property type="match status" value="1"/>
</dbReference>
<dbReference type="AlphaFoldDB" id="A0AAV5TGX9"/>
<dbReference type="EMBL" id="BTSX01000004">
    <property type="protein sequence ID" value="GMS93111.1"/>
    <property type="molecule type" value="Genomic_DNA"/>
</dbReference>
<dbReference type="Proteomes" id="UP001432027">
    <property type="component" value="Unassembled WGS sequence"/>
</dbReference>
<sequence>QVWPHADLVYAIEYLKSFDVFYRLDQQEQLVLSRWVISVCAHLTASFFSYTQKSKGTCYPDGSAFNIVCAATNILREIISFCHRDTPQKRQFHYESIERIRNLDLHQNEYVLLKAIIVCDPTIEGLTDYGRVVLDEQRTATPKHCFLT</sequence>
<evidence type="ECO:0000313" key="5">
    <source>
        <dbReference type="EMBL" id="GMS93111.1"/>
    </source>
</evidence>
<accession>A0AAV5TGX9</accession>
<name>A0AAV5TGX9_9BILA</name>
<dbReference type="PROSITE" id="PS51843">
    <property type="entry name" value="NR_LBD"/>
    <property type="match status" value="1"/>
</dbReference>
<feature type="domain" description="NR LBD" evidence="4">
    <location>
        <begin position="1"/>
        <end position="148"/>
    </location>
</feature>
<keyword evidence="6" id="KW-1185">Reference proteome</keyword>
<proteinExistence type="predicted"/>
<keyword evidence="1" id="KW-0805">Transcription regulation</keyword>
<dbReference type="InterPro" id="IPR000536">
    <property type="entry name" value="Nucl_hrmn_rcpt_lig-bd"/>
</dbReference>